<dbReference type="EMBL" id="AFWA02000005">
    <property type="protein sequence ID" value="EMR11673.1"/>
    <property type="molecule type" value="Genomic_DNA"/>
</dbReference>
<protein>
    <recommendedName>
        <fullName evidence="3">Nucleotide exchange factor SIL1</fullName>
    </recommendedName>
</protein>
<gene>
    <name evidence="10" type="ORF">PNEG_00111</name>
</gene>
<evidence type="ECO:0000313" key="11">
    <source>
        <dbReference type="Proteomes" id="UP000011958"/>
    </source>
</evidence>
<accession>M7NSE5</accession>
<comment type="similarity">
    <text evidence="1">Belongs to the SIL1 family.</text>
</comment>
<name>M7NSE5_PNEMU</name>
<dbReference type="OrthoDB" id="448649at2759"/>
<dbReference type="eggNOG" id="KOG2160">
    <property type="taxonomic scope" value="Eukaryota"/>
</dbReference>
<evidence type="ECO:0000313" key="10">
    <source>
        <dbReference type="EMBL" id="EMR11673.1"/>
    </source>
</evidence>
<dbReference type="OMA" id="GLDIRMN"/>
<evidence type="ECO:0000256" key="8">
    <source>
        <dbReference type="ARBA" id="ARBA00023010"/>
    </source>
</evidence>
<dbReference type="VEuPathDB" id="FungiDB:PNEG_00111"/>
<dbReference type="HOGENOM" id="CLU_034955_0_0_1"/>
<dbReference type="GO" id="GO:0000774">
    <property type="term" value="F:adenyl-nucleotide exchange factor activity"/>
    <property type="evidence" value="ECO:0007669"/>
    <property type="project" value="InterPro"/>
</dbReference>
<dbReference type="SUPFAM" id="SSF48371">
    <property type="entry name" value="ARM repeat"/>
    <property type="match status" value="1"/>
</dbReference>
<comment type="subunit">
    <text evidence="2">Interacts with KAR2.</text>
</comment>
<reference evidence="11" key="1">
    <citation type="journal article" date="2016" name="Nat. Commun.">
        <title>Genome analysis of three Pneumocystis species reveals adaptation mechanisms to life exclusively in mammalian hosts.</title>
        <authorList>
            <person name="Ma L."/>
            <person name="Chen Z."/>
            <person name="Huang D.W."/>
            <person name="Kutty G."/>
            <person name="Ishihara M."/>
            <person name="Wang H."/>
            <person name="Abouelleil A."/>
            <person name="Bishop L."/>
            <person name="Davey E."/>
            <person name="Deng R."/>
            <person name="Deng X."/>
            <person name="Fan L."/>
            <person name="Fantoni G."/>
            <person name="Fitzgerald M."/>
            <person name="Gogineni E."/>
            <person name="Goldberg J.M."/>
            <person name="Handley G."/>
            <person name="Hu X."/>
            <person name="Huber C."/>
            <person name="Jiao X."/>
            <person name="Jones K."/>
            <person name="Levin J.Z."/>
            <person name="Liu Y."/>
            <person name="Macdonald P."/>
            <person name="Melnikov A."/>
            <person name="Raley C."/>
            <person name="Sassi M."/>
            <person name="Sherman B.T."/>
            <person name="Song X."/>
            <person name="Sykes S."/>
            <person name="Tran B."/>
            <person name="Walsh L."/>
            <person name="Xia Y."/>
            <person name="Yang J."/>
            <person name="Young S."/>
            <person name="Zeng Q."/>
            <person name="Zheng X."/>
            <person name="Stephens R."/>
            <person name="Nusbaum C."/>
            <person name="Birren B.W."/>
            <person name="Azadi P."/>
            <person name="Lempicki R.A."/>
            <person name="Cuomo C.A."/>
            <person name="Kovacs J.A."/>
        </authorList>
    </citation>
    <scope>NUCLEOTIDE SEQUENCE [LARGE SCALE GENOMIC DNA]</scope>
    <source>
        <strain evidence="11">B123</strain>
    </source>
</reference>
<dbReference type="GO" id="GO:0015031">
    <property type="term" value="P:protein transport"/>
    <property type="evidence" value="ECO:0007669"/>
    <property type="project" value="UniProtKB-KW"/>
</dbReference>
<keyword evidence="11" id="KW-1185">Reference proteome</keyword>
<keyword evidence="6" id="KW-0256">Endoplasmic reticulum</keyword>
<dbReference type="InterPro" id="IPR031884">
    <property type="entry name" value="Sil1_fungi"/>
</dbReference>
<evidence type="ECO:0000256" key="9">
    <source>
        <dbReference type="SAM" id="SignalP"/>
    </source>
</evidence>
<dbReference type="GeneID" id="19893809"/>
<comment type="caution">
    <text evidence="10">The sequence shown here is derived from an EMBL/GenBank/DDBJ whole genome shotgun (WGS) entry which is preliminary data.</text>
</comment>
<dbReference type="Gene3D" id="1.25.10.10">
    <property type="entry name" value="Leucine-rich Repeat Variant"/>
    <property type="match status" value="1"/>
</dbReference>
<keyword evidence="4" id="KW-0813">Transport</keyword>
<dbReference type="PANTHER" id="PTHR19316:SF34">
    <property type="entry name" value="NUCLEOTIDE EXCHANGE FACTOR SIL1"/>
    <property type="match status" value="1"/>
</dbReference>
<evidence type="ECO:0000256" key="4">
    <source>
        <dbReference type="ARBA" id="ARBA00022448"/>
    </source>
</evidence>
<sequence>MKWKNYLLLILISKFIYADKSKKMICHGKKECYPEVFEATNVFQVVHEDQILPPGLHIRLDFSTGIKEAKIIDENENDKNNVILVYQDGHIESTNIIKESPVFSHIAEIKPNLKISQVEHEEFSMALKLLISDKYNDSTEELINVLSVLEELSHEFEFGIKICKSRLAVERLIELLETSNSIFIKKLAITVLGSSVQNNPQALVYISDMKLTEVLLNRLQYEKDDGIKIKVLYTLSSIVKSSSGMNEFYMTHGDKILYEIFKKTQNPALISKCASFIEDNYFQDQNYNNDKFKTTSLSFSMYIDSIIKHWCEDFQLVLFRNELDTDSKEKILSALSILKKKHYSICKPVSGFLEFLNHETTLVYEKGHPYIGLLESIQHLFQTFGEEDRT</sequence>
<dbReference type="STRING" id="1069680.M7NSE5"/>
<proteinExistence type="inferred from homology"/>
<keyword evidence="5 9" id="KW-0732">Signal</keyword>
<dbReference type="RefSeq" id="XP_007871968.1">
    <property type="nucleotide sequence ID" value="XM_007873777.1"/>
</dbReference>
<dbReference type="InterPro" id="IPR050693">
    <property type="entry name" value="Hsp70_NEF-Inhibitors"/>
</dbReference>
<organism evidence="10 11">
    <name type="scientific">Pneumocystis murina (strain B123)</name>
    <name type="common">Mouse pneumocystis pneumonia agent</name>
    <name type="synonym">Pneumocystis carinii f. sp. muris</name>
    <dbReference type="NCBI Taxonomy" id="1069680"/>
    <lineage>
        <taxon>Eukaryota</taxon>
        <taxon>Fungi</taxon>
        <taxon>Dikarya</taxon>
        <taxon>Ascomycota</taxon>
        <taxon>Taphrinomycotina</taxon>
        <taxon>Pneumocystomycetes</taxon>
        <taxon>Pneumocystaceae</taxon>
        <taxon>Pneumocystis</taxon>
    </lineage>
</organism>
<dbReference type="Proteomes" id="UP000011958">
    <property type="component" value="Unassembled WGS sequence"/>
</dbReference>
<dbReference type="InterPro" id="IPR016024">
    <property type="entry name" value="ARM-type_fold"/>
</dbReference>
<keyword evidence="8" id="KW-0811">Translocation</keyword>
<dbReference type="Pfam" id="PF16782">
    <property type="entry name" value="SIL1"/>
    <property type="match status" value="1"/>
</dbReference>
<dbReference type="PANTHER" id="PTHR19316">
    <property type="entry name" value="PROTEIN FOLDING REGULATOR"/>
    <property type="match status" value="1"/>
</dbReference>
<feature type="chain" id="PRO_5004082610" description="Nucleotide exchange factor SIL1" evidence="9">
    <location>
        <begin position="19"/>
        <end position="390"/>
    </location>
</feature>
<evidence type="ECO:0000256" key="7">
    <source>
        <dbReference type="ARBA" id="ARBA00022927"/>
    </source>
</evidence>
<keyword evidence="7" id="KW-0653">Protein transport</keyword>
<evidence type="ECO:0000256" key="2">
    <source>
        <dbReference type="ARBA" id="ARBA00011799"/>
    </source>
</evidence>
<evidence type="ECO:0000256" key="1">
    <source>
        <dbReference type="ARBA" id="ARBA00010588"/>
    </source>
</evidence>
<feature type="signal peptide" evidence="9">
    <location>
        <begin position="1"/>
        <end position="18"/>
    </location>
</feature>
<evidence type="ECO:0000256" key="5">
    <source>
        <dbReference type="ARBA" id="ARBA00022729"/>
    </source>
</evidence>
<dbReference type="AlphaFoldDB" id="M7NSE5"/>
<dbReference type="InterPro" id="IPR011989">
    <property type="entry name" value="ARM-like"/>
</dbReference>
<evidence type="ECO:0000256" key="3">
    <source>
        <dbReference type="ARBA" id="ARBA00015352"/>
    </source>
</evidence>
<evidence type="ECO:0000256" key="6">
    <source>
        <dbReference type="ARBA" id="ARBA00022824"/>
    </source>
</evidence>
<dbReference type="GO" id="GO:0005783">
    <property type="term" value="C:endoplasmic reticulum"/>
    <property type="evidence" value="ECO:0007669"/>
    <property type="project" value="InterPro"/>
</dbReference>